<dbReference type="EMBL" id="MVII01000014">
    <property type="protein sequence ID" value="ORB57661.1"/>
    <property type="molecule type" value="Genomic_DNA"/>
</dbReference>
<dbReference type="Proteomes" id="UP000192434">
    <property type="component" value="Unassembled WGS sequence"/>
</dbReference>
<comment type="caution">
    <text evidence="2">The sequence shown here is derived from an EMBL/GenBank/DDBJ whole genome shotgun (WGS) entry which is preliminary data.</text>
</comment>
<accession>A0A1X0J6R8</accession>
<dbReference type="RefSeq" id="WP_083015949.1">
    <property type="nucleotide sequence ID" value="NZ_MVII01000014.1"/>
</dbReference>
<dbReference type="InterPro" id="IPR032710">
    <property type="entry name" value="NTF2-like_dom_sf"/>
</dbReference>
<name>A0A1X0J6R8_9MYCO</name>
<dbReference type="OrthoDB" id="8229984at2"/>
<protein>
    <recommendedName>
        <fullName evidence="1">SnoaL-like domain-containing protein</fullName>
    </recommendedName>
</protein>
<reference evidence="2 3" key="1">
    <citation type="submission" date="2016-12" db="EMBL/GenBank/DDBJ databases">
        <title>The new phylogeny of genus Mycobacterium.</title>
        <authorList>
            <person name="Tortoli E."/>
            <person name="Trovato A."/>
            <person name="Cirillo D.M."/>
        </authorList>
    </citation>
    <scope>NUCLEOTIDE SEQUENCE [LARGE SCALE GENOMIC DNA]</scope>
    <source>
        <strain evidence="2 3">CCUG 66554</strain>
    </source>
</reference>
<proteinExistence type="predicted"/>
<sequence length="153" mass="17324">MPDAAREFVARFTDFWTAPSVSRIPEILHEDAVLLQPLASPMHGMGAIRREFEGLFALVPDLRAVVDSWRGDPDELFVSIRLYGHIGARPVEWPAVDRFRLVGDKAAIRISYFDPLPLLPAILCQPAVWLPWWRSGVARPWRSPGRFTNLIPA</sequence>
<evidence type="ECO:0000259" key="1">
    <source>
        <dbReference type="Pfam" id="PF12680"/>
    </source>
</evidence>
<dbReference type="AlphaFoldDB" id="A0A1X0J6R8"/>
<feature type="domain" description="SnoaL-like" evidence="1">
    <location>
        <begin position="9"/>
        <end position="106"/>
    </location>
</feature>
<dbReference type="Pfam" id="PF12680">
    <property type="entry name" value="SnoaL_2"/>
    <property type="match status" value="1"/>
</dbReference>
<dbReference type="STRING" id="1578165.BKG68_21220"/>
<evidence type="ECO:0000313" key="3">
    <source>
        <dbReference type="Proteomes" id="UP000192434"/>
    </source>
</evidence>
<dbReference type="SUPFAM" id="SSF54427">
    <property type="entry name" value="NTF2-like"/>
    <property type="match status" value="1"/>
</dbReference>
<dbReference type="InterPro" id="IPR037401">
    <property type="entry name" value="SnoaL-like"/>
</dbReference>
<evidence type="ECO:0000313" key="2">
    <source>
        <dbReference type="EMBL" id="ORB57661.1"/>
    </source>
</evidence>
<dbReference type="Gene3D" id="3.10.450.50">
    <property type="match status" value="1"/>
</dbReference>
<gene>
    <name evidence="2" type="ORF">BST43_12135</name>
</gene>
<organism evidence="2 3">
    <name type="scientific">Mycobacteroides saopaulense</name>
    <dbReference type="NCBI Taxonomy" id="1578165"/>
    <lineage>
        <taxon>Bacteria</taxon>
        <taxon>Bacillati</taxon>
        <taxon>Actinomycetota</taxon>
        <taxon>Actinomycetes</taxon>
        <taxon>Mycobacteriales</taxon>
        <taxon>Mycobacteriaceae</taxon>
        <taxon>Mycobacteroides</taxon>
    </lineage>
</organism>